<reference evidence="3 4" key="1">
    <citation type="submission" date="2021-03" db="EMBL/GenBank/DDBJ databases">
        <title>Genomic Encyclopedia of Type Strains, Phase IV (KMG-IV): sequencing the most valuable type-strain genomes for metagenomic binning, comparative biology and taxonomic classification.</title>
        <authorList>
            <person name="Goeker M."/>
        </authorList>
    </citation>
    <scope>NUCLEOTIDE SEQUENCE [LARGE SCALE GENOMIC DNA]</scope>
    <source>
        <strain evidence="3 4">DSM 21600</strain>
    </source>
</reference>
<comment type="caution">
    <text evidence="3">The sequence shown here is derived from an EMBL/GenBank/DDBJ whole genome shotgun (WGS) entry which is preliminary data.</text>
</comment>
<dbReference type="EMBL" id="JAGGJU010000018">
    <property type="protein sequence ID" value="MBP1853456.1"/>
    <property type="molecule type" value="Genomic_DNA"/>
</dbReference>
<accession>A0ABS4E683</accession>
<feature type="region of interest" description="Disordered" evidence="1">
    <location>
        <begin position="274"/>
        <end position="300"/>
    </location>
</feature>
<dbReference type="Pfam" id="PF00069">
    <property type="entry name" value="Pkinase"/>
    <property type="match status" value="1"/>
</dbReference>
<protein>
    <submittedName>
        <fullName evidence="3">Type VI secretion system protein ImpN</fullName>
        <ecNumber evidence="3">2.7.11.1</ecNumber>
    </submittedName>
</protein>
<keyword evidence="4" id="KW-1185">Reference proteome</keyword>
<dbReference type="Gene3D" id="3.30.200.20">
    <property type="entry name" value="Phosphorylase Kinase, domain 1"/>
    <property type="match status" value="1"/>
</dbReference>
<dbReference type="PROSITE" id="PS50011">
    <property type="entry name" value="PROTEIN_KINASE_DOM"/>
    <property type="match status" value="1"/>
</dbReference>
<dbReference type="EC" id="2.7.11.1" evidence="3"/>
<dbReference type="RefSeq" id="WP_209949315.1">
    <property type="nucleotide sequence ID" value="NZ_JAGGJU010000018.1"/>
</dbReference>
<gene>
    <name evidence="3" type="ORF">J2Z17_004917</name>
</gene>
<dbReference type="SUPFAM" id="SSF56112">
    <property type="entry name" value="Protein kinase-like (PK-like)"/>
    <property type="match status" value="1"/>
</dbReference>
<evidence type="ECO:0000259" key="2">
    <source>
        <dbReference type="PROSITE" id="PS50011"/>
    </source>
</evidence>
<evidence type="ECO:0000313" key="4">
    <source>
        <dbReference type="Proteomes" id="UP000759443"/>
    </source>
</evidence>
<feature type="domain" description="Protein kinase" evidence="2">
    <location>
        <begin position="63"/>
        <end position="300"/>
    </location>
</feature>
<dbReference type="Proteomes" id="UP000759443">
    <property type="component" value="Unassembled WGS sequence"/>
</dbReference>
<evidence type="ECO:0000256" key="1">
    <source>
        <dbReference type="SAM" id="MobiDB-lite"/>
    </source>
</evidence>
<dbReference type="PANTHER" id="PTHR24361">
    <property type="entry name" value="MITOGEN-ACTIVATED KINASE KINASE KINASE"/>
    <property type="match status" value="1"/>
</dbReference>
<proteinExistence type="predicted"/>
<dbReference type="InterPro" id="IPR011009">
    <property type="entry name" value="Kinase-like_dom_sf"/>
</dbReference>
<dbReference type="InterPro" id="IPR000719">
    <property type="entry name" value="Prot_kinase_dom"/>
</dbReference>
<dbReference type="InterPro" id="IPR008266">
    <property type="entry name" value="Tyr_kinase_AS"/>
</dbReference>
<keyword evidence="3" id="KW-0808">Transferase</keyword>
<organism evidence="3 4">
    <name type="scientific">Rhizobium halophytocola</name>
    <dbReference type="NCBI Taxonomy" id="735519"/>
    <lineage>
        <taxon>Bacteria</taxon>
        <taxon>Pseudomonadati</taxon>
        <taxon>Pseudomonadota</taxon>
        <taxon>Alphaproteobacteria</taxon>
        <taxon>Hyphomicrobiales</taxon>
        <taxon>Rhizobiaceae</taxon>
        <taxon>Rhizobium/Agrobacterium group</taxon>
        <taxon>Rhizobium</taxon>
    </lineage>
</organism>
<dbReference type="PROSITE" id="PS00109">
    <property type="entry name" value="PROTEIN_KINASE_TYR"/>
    <property type="match status" value="1"/>
</dbReference>
<dbReference type="Gene3D" id="1.10.510.10">
    <property type="entry name" value="Transferase(Phosphotransferase) domain 1"/>
    <property type="match status" value="1"/>
</dbReference>
<dbReference type="GO" id="GO:0004674">
    <property type="term" value="F:protein serine/threonine kinase activity"/>
    <property type="evidence" value="ECO:0007669"/>
    <property type="project" value="UniProtKB-EC"/>
</dbReference>
<evidence type="ECO:0000313" key="3">
    <source>
        <dbReference type="EMBL" id="MBP1853456.1"/>
    </source>
</evidence>
<sequence length="300" mass="32270">MNGEGKERDAALAGAFADLWSVIRASAGSPSDQRRMIERVRDAFDRASARLSEQPGGLIAGTFRLEQMLHLGTDHEILKVRQRDTGEIFVLKAPRADRASEQHLRDRLAREAQIASLLASDDLVTALLQLRLDDGRPALVSRWRGVALSGLAADPPIPLQIVRSLIDNLLSGLKTLHAAGLVHSDISPANLLLGEDGRLRIADFGLWLAQGESHAALGITDAGTPGFRAPEQTAEAPADPARDIHAAGQVIAWLVERQSLEAPDLVDLASRMTQKEPGLRVTAGQALKHLRSGSPEGPPR</sequence>
<dbReference type="InterPro" id="IPR053235">
    <property type="entry name" value="Ser_Thr_kinase"/>
</dbReference>
<dbReference type="SMART" id="SM00220">
    <property type="entry name" value="S_TKc"/>
    <property type="match status" value="1"/>
</dbReference>
<name>A0ABS4E683_9HYPH</name>